<dbReference type="AlphaFoldDB" id="A0A3Q9QQU5"/>
<feature type="region of interest" description="Disordered" evidence="1">
    <location>
        <begin position="52"/>
        <end position="77"/>
    </location>
</feature>
<organism evidence="2 3">
    <name type="scientific">Neobacillus mesonae</name>
    <dbReference type="NCBI Taxonomy" id="1193713"/>
    <lineage>
        <taxon>Bacteria</taxon>
        <taxon>Bacillati</taxon>
        <taxon>Bacillota</taxon>
        <taxon>Bacilli</taxon>
        <taxon>Bacillales</taxon>
        <taxon>Bacillaceae</taxon>
        <taxon>Neobacillus</taxon>
    </lineage>
</organism>
<evidence type="ECO:0000256" key="1">
    <source>
        <dbReference type="SAM" id="MobiDB-lite"/>
    </source>
</evidence>
<protein>
    <submittedName>
        <fullName evidence="2">Uncharacterized protein</fullName>
    </submittedName>
</protein>
<feature type="region of interest" description="Disordered" evidence="1">
    <location>
        <begin position="8"/>
        <end position="36"/>
    </location>
</feature>
<evidence type="ECO:0000313" key="3">
    <source>
        <dbReference type="Proteomes" id="UP000282892"/>
    </source>
</evidence>
<proteinExistence type="predicted"/>
<dbReference type="EMBL" id="CP022572">
    <property type="protein sequence ID" value="AZU60056.1"/>
    <property type="molecule type" value="Genomic_DNA"/>
</dbReference>
<dbReference type="Proteomes" id="UP000282892">
    <property type="component" value="Chromosome"/>
</dbReference>
<gene>
    <name evidence="2" type="ORF">CHR53_01500</name>
</gene>
<evidence type="ECO:0000313" key="2">
    <source>
        <dbReference type="EMBL" id="AZU60056.1"/>
    </source>
</evidence>
<sequence>MVFIRLMKDKTGGSQVQNGLHKADEGQNSREPGLKCQAGNCPIERFYGTKKRVTSRELSHREVPWDKKASDKPGTVL</sequence>
<accession>A0A3Q9QQU5</accession>
<name>A0A3Q9QQU5_9BACI</name>
<keyword evidence="3" id="KW-1185">Reference proteome</keyword>
<feature type="compositionally biased region" description="Basic and acidic residues" evidence="1">
    <location>
        <begin position="54"/>
        <end position="71"/>
    </location>
</feature>
<dbReference type="KEGG" id="nmk:CHR53_01500"/>
<reference evidence="2 3" key="1">
    <citation type="submission" date="2017-07" db="EMBL/GenBank/DDBJ databases">
        <title>The complete genome sequence of Bacillus mesonae strain H20-5, an efficient strain improving plant abiotic stress resistance.</title>
        <authorList>
            <person name="Kim S.Y."/>
            <person name="Song H."/>
            <person name="Sang M.K."/>
            <person name="Weon H.-Y."/>
            <person name="Song J."/>
        </authorList>
    </citation>
    <scope>NUCLEOTIDE SEQUENCE [LARGE SCALE GENOMIC DNA]</scope>
    <source>
        <strain evidence="2 3">H20-5</strain>
    </source>
</reference>